<evidence type="ECO:0000256" key="2">
    <source>
        <dbReference type="SAM" id="SignalP"/>
    </source>
</evidence>
<evidence type="ECO:0000256" key="1">
    <source>
        <dbReference type="SAM" id="MobiDB-lite"/>
    </source>
</evidence>
<sequence>MRLRPFMLASLLSLPFTVAWGETVTNLYQVSEPVASQAPEERDQATQRALETLVLRLTGDTKAYAGPGLAAVRKNPQQIISQFGYQGGTPQRLQVDFDPVSTDKALHQAGLPAWGANRPSLLVWWLADNVTGATLAGDAQPSAAPVRQAASHRGLPVKLPMADLEEQLAATAKNLEGTDPAPLQAVSQRYGADGLLAVHAVADGDKWQAKWHLWLGSQREQGTVQAANQSALADAVMLAVAQKLAPRYVVKPGATGELTVEVQGMTLDHYAELGRVLDSLGGRLRSVTGDKVLYQVSASPEQVRAQLALAHVQEVAAPVQPQAPEPASPATGGQVPGAAPVTGPEPLRFHW</sequence>
<dbReference type="RefSeq" id="WP_168083622.1">
    <property type="nucleotide sequence ID" value="NZ_JAAVJI010000004.1"/>
</dbReference>
<name>A0ABX0YDP8_9PSED</name>
<feature type="chain" id="PRO_5047465270" evidence="2">
    <location>
        <begin position="22"/>
        <end position="351"/>
    </location>
</feature>
<protein>
    <submittedName>
        <fullName evidence="3">DUF2066 domain-containing protein</fullName>
    </submittedName>
</protein>
<evidence type="ECO:0000313" key="4">
    <source>
        <dbReference type="Proteomes" id="UP000746535"/>
    </source>
</evidence>
<dbReference type="Proteomes" id="UP000746535">
    <property type="component" value="Unassembled WGS sequence"/>
</dbReference>
<keyword evidence="4" id="KW-1185">Reference proteome</keyword>
<gene>
    <name evidence="3" type="ORF">HBH25_09220</name>
</gene>
<feature type="signal peptide" evidence="2">
    <location>
        <begin position="1"/>
        <end position="21"/>
    </location>
</feature>
<proteinExistence type="predicted"/>
<evidence type="ECO:0000313" key="3">
    <source>
        <dbReference type="EMBL" id="NJP01045.1"/>
    </source>
</evidence>
<organism evidence="3 4">
    <name type="scientific">Pseudomonas quercus</name>
    <dbReference type="NCBI Taxonomy" id="2722792"/>
    <lineage>
        <taxon>Bacteria</taxon>
        <taxon>Pseudomonadati</taxon>
        <taxon>Pseudomonadota</taxon>
        <taxon>Gammaproteobacteria</taxon>
        <taxon>Pseudomonadales</taxon>
        <taxon>Pseudomonadaceae</taxon>
        <taxon>Pseudomonas</taxon>
    </lineage>
</organism>
<dbReference type="InterPro" id="IPR018642">
    <property type="entry name" value="DUF2066"/>
</dbReference>
<keyword evidence="2" id="KW-0732">Signal</keyword>
<feature type="region of interest" description="Disordered" evidence="1">
    <location>
        <begin position="318"/>
        <end position="351"/>
    </location>
</feature>
<reference evidence="3 4" key="1">
    <citation type="submission" date="2020-03" db="EMBL/GenBank/DDBJ databases">
        <authorList>
            <person name="Wang L."/>
            <person name="He N."/>
            <person name="Li Y."/>
            <person name="Fang Y."/>
            <person name="Zhang F."/>
        </authorList>
    </citation>
    <scope>NUCLEOTIDE SEQUENCE [LARGE SCALE GENOMIC DNA]</scope>
    <source>
        <strain evidence="4">hsmgli-8</strain>
    </source>
</reference>
<dbReference type="Pfam" id="PF09839">
    <property type="entry name" value="DUF2066"/>
    <property type="match status" value="1"/>
</dbReference>
<accession>A0ABX0YDP8</accession>
<dbReference type="EMBL" id="JAAVJI010000004">
    <property type="protein sequence ID" value="NJP01045.1"/>
    <property type="molecule type" value="Genomic_DNA"/>
</dbReference>
<comment type="caution">
    <text evidence="3">The sequence shown here is derived from an EMBL/GenBank/DDBJ whole genome shotgun (WGS) entry which is preliminary data.</text>
</comment>